<dbReference type="Pfam" id="PF00578">
    <property type="entry name" value="AhpC-TSA"/>
    <property type="match status" value="1"/>
</dbReference>
<evidence type="ECO:0000256" key="4">
    <source>
        <dbReference type="ARBA" id="ARBA00023157"/>
    </source>
</evidence>
<evidence type="ECO:0000313" key="8">
    <source>
        <dbReference type="EMBL" id="MDN4480743.1"/>
    </source>
</evidence>
<dbReference type="InterPro" id="IPR050553">
    <property type="entry name" value="Thioredoxin_ResA/DsbE_sf"/>
</dbReference>
<organism evidence="8 9">
    <name type="scientific">Demequina muriae</name>
    <dbReference type="NCBI Taxonomy" id="3051664"/>
    <lineage>
        <taxon>Bacteria</taxon>
        <taxon>Bacillati</taxon>
        <taxon>Actinomycetota</taxon>
        <taxon>Actinomycetes</taxon>
        <taxon>Micrococcales</taxon>
        <taxon>Demequinaceae</taxon>
        <taxon>Demequina</taxon>
    </lineage>
</organism>
<evidence type="ECO:0000259" key="7">
    <source>
        <dbReference type="PROSITE" id="PS51352"/>
    </source>
</evidence>
<dbReference type="EMBL" id="JAUHQA010000001">
    <property type="protein sequence ID" value="MDN4480743.1"/>
    <property type="molecule type" value="Genomic_DNA"/>
</dbReference>
<evidence type="ECO:0000256" key="3">
    <source>
        <dbReference type="ARBA" id="ARBA00022968"/>
    </source>
</evidence>
<dbReference type="InterPro" id="IPR000866">
    <property type="entry name" value="AhpC/TSA"/>
</dbReference>
<keyword evidence="9" id="KW-1185">Reference proteome</keyword>
<keyword evidence="3" id="KW-0812">Transmembrane</keyword>
<proteinExistence type="predicted"/>
<dbReference type="RefSeq" id="WP_301142200.1">
    <property type="nucleotide sequence ID" value="NZ_JAUHQA010000001.1"/>
</dbReference>
<keyword evidence="4" id="KW-1015">Disulfide bond</keyword>
<name>A0ABT8GH41_9MICO</name>
<dbReference type="InterPro" id="IPR036249">
    <property type="entry name" value="Thioredoxin-like_sf"/>
</dbReference>
<accession>A0ABT8GH41</accession>
<gene>
    <name evidence="8" type="ORF">QQX02_07400</name>
</gene>
<dbReference type="Gene3D" id="3.40.30.10">
    <property type="entry name" value="Glutaredoxin"/>
    <property type="match status" value="1"/>
</dbReference>
<dbReference type="InterPro" id="IPR013766">
    <property type="entry name" value="Thioredoxin_domain"/>
</dbReference>
<evidence type="ECO:0000256" key="5">
    <source>
        <dbReference type="ARBA" id="ARBA00023284"/>
    </source>
</evidence>
<evidence type="ECO:0000256" key="6">
    <source>
        <dbReference type="SAM" id="MobiDB-lite"/>
    </source>
</evidence>
<evidence type="ECO:0000256" key="1">
    <source>
        <dbReference type="ARBA" id="ARBA00004196"/>
    </source>
</evidence>
<dbReference type="PANTHER" id="PTHR42852">
    <property type="entry name" value="THIOL:DISULFIDE INTERCHANGE PROTEIN DSBE"/>
    <property type="match status" value="1"/>
</dbReference>
<dbReference type="Proteomes" id="UP001172708">
    <property type="component" value="Unassembled WGS sequence"/>
</dbReference>
<feature type="domain" description="Thioredoxin" evidence="7">
    <location>
        <begin position="45"/>
        <end position="186"/>
    </location>
</feature>
<dbReference type="PANTHER" id="PTHR42852:SF6">
    <property type="entry name" value="THIOL:DISULFIDE INTERCHANGE PROTEIN DSBE"/>
    <property type="match status" value="1"/>
</dbReference>
<keyword evidence="5" id="KW-0676">Redox-active center</keyword>
<reference evidence="8" key="1">
    <citation type="submission" date="2023-06" db="EMBL/GenBank/DDBJ databases">
        <title>Egi l300058.</title>
        <authorList>
            <person name="Gao L."/>
            <person name="Fang B.-Z."/>
            <person name="Li W.-J."/>
        </authorList>
    </citation>
    <scope>NUCLEOTIDE SEQUENCE</scope>
    <source>
        <strain evidence="8">EGI L300058</strain>
    </source>
</reference>
<comment type="subcellular location">
    <subcellularLocation>
        <location evidence="1">Cell envelope</location>
    </subcellularLocation>
</comment>
<sequence>MRRGARLVIFAAVVIAIVLWLVGCAPGDATESPGYVSGDGTVTEWEPQDRGEPVELSGTSFEGEPVDLADHRGEVVLLNTWYASCPPCRAEAPDLVALDAQDGVQLIGINSRDDAATALAFDRTFGVEYPSIDDSDGRAIAQLQGLVAINAVPTTLVLDHEGRVAARVIGSVEPSTLRSLVDAAGE</sequence>
<dbReference type="PROSITE" id="PS51257">
    <property type="entry name" value="PROKAR_LIPOPROTEIN"/>
    <property type="match status" value="1"/>
</dbReference>
<dbReference type="PROSITE" id="PS51352">
    <property type="entry name" value="THIOREDOXIN_2"/>
    <property type="match status" value="1"/>
</dbReference>
<feature type="region of interest" description="Disordered" evidence="6">
    <location>
        <begin position="33"/>
        <end position="61"/>
    </location>
</feature>
<dbReference type="SUPFAM" id="SSF52833">
    <property type="entry name" value="Thioredoxin-like"/>
    <property type="match status" value="1"/>
</dbReference>
<protein>
    <submittedName>
        <fullName evidence="8">TlpA disulfide reductase family protein</fullName>
    </submittedName>
</protein>
<dbReference type="CDD" id="cd02966">
    <property type="entry name" value="TlpA_like_family"/>
    <property type="match status" value="1"/>
</dbReference>
<comment type="caution">
    <text evidence="8">The sequence shown here is derived from an EMBL/GenBank/DDBJ whole genome shotgun (WGS) entry which is preliminary data.</text>
</comment>
<keyword evidence="3" id="KW-0735">Signal-anchor</keyword>
<evidence type="ECO:0000313" key="9">
    <source>
        <dbReference type="Proteomes" id="UP001172708"/>
    </source>
</evidence>
<keyword evidence="2" id="KW-0201">Cytochrome c-type biogenesis</keyword>
<evidence type="ECO:0000256" key="2">
    <source>
        <dbReference type="ARBA" id="ARBA00022748"/>
    </source>
</evidence>